<dbReference type="KEGG" id="vde:111245105"/>
<evidence type="ECO:0000256" key="14">
    <source>
        <dbReference type="ARBA" id="ARBA00023136"/>
    </source>
</evidence>
<protein>
    <recommendedName>
        <fullName evidence="5 16">Dihydroorotate dehydrogenase (quinone), mitochondrial</fullName>
        <shortName evidence="16">DHOdehase</shortName>
        <ecNumber evidence="4 16">1.3.5.2</ecNumber>
    </recommendedName>
</protein>
<dbReference type="InterPro" id="IPR050074">
    <property type="entry name" value="DHO_dehydrogenase"/>
</dbReference>
<keyword evidence="10" id="KW-0809">Transit peptide</keyword>
<comment type="pathway">
    <text evidence="2 16">Pyrimidine metabolism; UMP biosynthesis via de novo pathway; orotate from (S)-dihydroorotate (quinone route): step 1/1.</text>
</comment>
<dbReference type="PROSITE" id="PS00912">
    <property type="entry name" value="DHODEHASE_2"/>
    <property type="match status" value="1"/>
</dbReference>
<dbReference type="GO" id="GO:0044205">
    <property type="term" value="P:'de novo' UMP biosynthetic process"/>
    <property type="evidence" value="ECO:0007669"/>
    <property type="project" value="UniProtKB-UniPathway"/>
</dbReference>
<comment type="similarity">
    <text evidence="3 16">Belongs to the dihydroorotate dehydrogenase family. Type 2 subfamily.</text>
</comment>
<comment type="subcellular location">
    <subcellularLocation>
        <location evidence="1 16">Mitochondrion inner membrane</location>
        <topology evidence="1 16">Single-pass membrane protein</topology>
    </subcellularLocation>
</comment>
<dbReference type="CTD" id="41022"/>
<evidence type="ECO:0000313" key="19">
    <source>
        <dbReference type="Proteomes" id="UP000594260"/>
    </source>
</evidence>
<evidence type="ECO:0000256" key="15">
    <source>
        <dbReference type="ARBA" id="ARBA00048639"/>
    </source>
</evidence>
<dbReference type="EnsemblMetazoa" id="XM_022792966">
    <property type="protein sequence ID" value="XP_022648701"/>
    <property type="gene ID" value="LOC111245105"/>
</dbReference>
<dbReference type="InterPro" id="IPR001295">
    <property type="entry name" value="Dihydroorotate_DH_CS"/>
</dbReference>
<dbReference type="UniPathway" id="UPA00070">
    <property type="reaction ID" value="UER00946"/>
</dbReference>
<evidence type="ECO:0000256" key="3">
    <source>
        <dbReference type="ARBA" id="ARBA00005359"/>
    </source>
</evidence>
<dbReference type="OMA" id="ERIKMGA"/>
<evidence type="ECO:0000256" key="11">
    <source>
        <dbReference type="ARBA" id="ARBA00022989"/>
    </source>
</evidence>
<evidence type="ECO:0000256" key="2">
    <source>
        <dbReference type="ARBA" id="ARBA00005161"/>
    </source>
</evidence>
<evidence type="ECO:0000256" key="9">
    <source>
        <dbReference type="ARBA" id="ARBA00022792"/>
    </source>
</evidence>
<proteinExistence type="inferred from homology"/>
<dbReference type="OrthoDB" id="14784at2759"/>
<dbReference type="InterPro" id="IPR005719">
    <property type="entry name" value="Dihydroorotate_DH_2"/>
</dbReference>
<reference evidence="18" key="1">
    <citation type="submission" date="2021-01" db="UniProtKB">
        <authorList>
            <consortium name="EnsemblMetazoa"/>
        </authorList>
    </citation>
    <scope>IDENTIFICATION</scope>
</reference>
<evidence type="ECO:0000256" key="10">
    <source>
        <dbReference type="ARBA" id="ARBA00022946"/>
    </source>
</evidence>
<dbReference type="Proteomes" id="UP000594260">
    <property type="component" value="Unplaced"/>
</dbReference>
<evidence type="ECO:0000256" key="4">
    <source>
        <dbReference type="ARBA" id="ARBA00012791"/>
    </source>
</evidence>
<dbReference type="NCBIfam" id="NF003645">
    <property type="entry name" value="PRK05286.1-2"/>
    <property type="match status" value="1"/>
</dbReference>
<keyword evidence="19" id="KW-1185">Reference proteome</keyword>
<dbReference type="InterPro" id="IPR005720">
    <property type="entry name" value="Dihydroorotate_DH_cat"/>
</dbReference>
<dbReference type="EC" id="1.3.5.2" evidence="4 16"/>
<organism evidence="18 19">
    <name type="scientific">Varroa destructor</name>
    <name type="common">Honeybee mite</name>
    <dbReference type="NCBI Taxonomy" id="109461"/>
    <lineage>
        <taxon>Eukaryota</taxon>
        <taxon>Metazoa</taxon>
        <taxon>Ecdysozoa</taxon>
        <taxon>Arthropoda</taxon>
        <taxon>Chelicerata</taxon>
        <taxon>Arachnida</taxon>
        <taxon>Acari</taxon>
        <taxon>Parasitiformes</taxon>
        <taxon>Mesostigmata</taxon>
        <taxon>Gamasina</taxon>
        <taxon>Dermanyssoidea</taxon>
        <taxon>Varroidae</taxon>
        <taxon>Varroa</taxon>
    </lineage>
</organism>
<dbReference type="NCBIfam" id="NF003652">
    <property type="entry name" value="PRK05286.2-5"/>
    <property type="match status" value="1"/>
</dbReference>
<evidence type="ECO:0000256" key="6">
    <source>
        <dbReference type="ARBA" id="ARBA00022630"/>
    </source>
</evidence>
<evidence type="ECO:0000259" key="17">
    <source>
        <dbReference type="Pfam" id="PF01180"/>
    </source>
</evidence>
<dbReference type="NCBIfam" id="TIGR01036">
    <property type="entry name" value="pyrD_sub2"/>
    <property type="match status" value="1"/>
</dbReference>
<dbReference type="Gene3D" id="3.20.20.70">
    <property type="entry name" value="Aldolase class I"/>
    <property type="match status" value="1"/>
</dbReference>
<keyword evidence="12 16" id="KW-0560">Oxidoreductase</keyword>
<dbReference type="GO" id="GO:0106430">
    <property type="term" value="F:dihydroorotate dehydrogenase (quinone) activity"/>
    <property type="evidence" value="ECO:0007669"/>
    <property type="project" value="UniProtKB-EC"/>
</dbReference>
<keyword evidence="6 16" id="KW-0285">Flavoprotein</keyword>
<evidence type="ECO:0000313" key="18">
    <source>
        <dbReference type="EnsemblMetazoa" id="XP_022648701"/>
    </source>
</evidence>
<name>A0A7M7J9D9_VARDE</name>
<comment type="cofactor">
    <cofactor evidence="16">
        <name>FMN</name>
        <dbReference type="ChEBI" id="CHEBI:58210"/>
    </cofactor>
    <text evidence="16">Binds 1 FMN per subunit.</text>
</comment>
<evidence type="ECO:0000256" key="5">
    <source>
        <dbReference type="ARBA" id="ARBA00017599"/>
    </source>
</evidence>
<dbReference type="RefSeq" id="XP_022648701.1">
    <property type="nucleotide sequence ID" value="XM_022792966.1"/>
</dbReference>
<sequence>MASSKLKSLLTLSLGGTGAFATFCILKGEQRFYDNYLMPMVHRTLEPENAHRAGVLLAKYRILPNWNTDYPELKTRLFGIDFRSCVGLAAGFDKDGEAVNGLFDWGFGFVEVGSVTPMPQPGNERPRVFRLPKDQAIINRYGFNSCGHEELDKTLFSPKRKPKEIVGINLGKNKTSEDAAADYSKGVLKFGEKADYLVVNISSPNTSGLRQLQSKNQLKELLSKVISTRNSLSVKVPILLKIAPDLSDEDKKDIAEVILMSECQVDGLIISNTTIRRPKELASAGSDEIGGLSGKPIHALSTVAISDMFLLTKGKIPIIGVGGISTGEEAYAKIKAGASMVQVLTTLIYRGPPVVETIKAEMVKCLKEDGYTNVTEAVGADHQIDAIVSKLITIK</sequence>
<evidence type="ECO:0000256" key="12">
    <source>
        <dbReference type="ARBA" id="ARBA00023002"/>
    </source>
</evidence>
<evidence type="ECO:0000256" key="7">
    <source>
        <dbReference type="ARBA" id="ARBA00022643"/>
    </source>
</evidence>
<dbReference type="Pfam" id="PF01180">
    <property type="entry name" value="DHO_dh"/>
    <property type="match status" value="1"/>
</dbReference>
<dbReference type="CDD" id="cd04738">
    <property type="entry name" value="DHOD_2_like"/>
    <property type="match status" value="1"/>
</dbReference>
<evidence type="ECO:0000256" key="16">
    <source>
        <dbReference type="RuleBase" id="RU361255"/>
    </source>
</evidence>
<comment type="catalytic activity">
    <reaction evidence="15 16">
        <text>(S)-dihydroorotate + a quinone = orotate + a quinol</text>
        <dbReference type="Rhea" id="RHEA:30187"/>
        <dbReference type="ChEBI" id="CHEBI:24646"/>
        <dbReference type="ChEBI" id="CHEBI:30839"/>
        <dbReference type="ChEBI" id="CHEBI:30864"/>
        <dbReference type="ChEBI" id="CHEBI:132124"/>
        <dbReference type="EC" id="1.3.5.2"/>
    </reaction>
</comment>
<dbReference type="GO" id="GO:0005743">
    <property type="term" value="C:mitochondrial inner membrane"/>
    <property type="evidence" value="ECO:0007669"/>
    <property type="project" value="UniProtKB-SubCell"/>
</dbReference>
<dbReference type="SUPFAM" id="SSF51395">
    <property type="entry name" value="FMN-linked oxidoreductases"/>
    <property type="match status" value="1"/>
</dbReference>
<evidence type="ECO:0000256" key="13">
    <source>
        <dbReference type="ARBA" id="ARBA00023128"/>
    </source>
</evidence>
<dbReference type="FunCoup" id="A0A7M7J9D9">
    <property type="interactions" value="734"/>
</dbReference>
<dbReference type="InParanoid" id="A0A7M7J9D9"/>
<feature type="domain" description="Dihydroorotate dehydrogenase catalytic" evidence="17">
    <location>
        <begin position="73"/>
        <end position="365"/>
    </location>
</feature>
<dbReference type="PANTHER" id="PTHR48109">
    <property type="entry name" value="DIHYDROOROTATE DEHYDROGENASE (QUINONE), MITOCHONDRIAL-RELATED"/>
    <property type="match status" value="1"/>
</dbReference>
<dbReference type="FunFam" id="3.20.20.70:FF:000066">
    <property type="entry name" value="Dihydroorotate dehydrogenase (quinone), mitochondrial"/>
    <property type="match status" value="1"/>
</dbReference>
<keyword evidence="7 16" id="KW-0288">FMN</keyword>
<dbReference type="PANTHER" id="PTHR48109:SF4">
    <property type="entry name" value="DIHYDROOROTATE DEHYDROGENASE (QUINONE), MITOCHONDRIAL"/>
    <property type="match status" value="1"/>
</dbReference>
<evidence type="ECO:0000256" key="8">
    <source>
        <dbReference type="ARBA" id="ARBA00022692"/>
    </source>
</evidence>
<dbReference type="GO" id="GO:0006207">
    <property type="term" value="P:'de novo' pyrimidine nucleobase biosynthetic process"/>
    <property type="evidence" value="ECO:0007669"/>
    <property type="project" value="InterPro"/>
</dbReference>
<keyword evidence="11" id="KW-1133">Transmembrane helix</keyword>
<dbReference type="PROSITE" id="PS00911">
    <property type="entry name" value="DHODEHASE_1"/>
    <property type="match status" value="1"/>
</dbReference>
<keyword evidence="13 16" id="KW-0496">Mitochondrion</keyword>
<dbReference type="GeneID" id="111245105"/>
<evidence type="ECO:0000256" key="1">
    <source>
        <dbReference type="ARBA" id="ARBA00004434"/>
    </source>
</evidence>
<keyword evidence="14" id="KW-0472">Membrane</keyword>
<keyword evidence="9 16" id="KW-0999">Mitochondrion inner membrane</keyword>
<accession>A0A7M7J9D9</accession>
<dbReference type="AlphaFoldDB" id="A0A7M7J9D9"/>
<keyword evidence="8" id="KW-0812">Transmembrane</keyword>
<dbReference type="InterPro" id="IPR013785">
    <property type="entry name" value="Aldolase_TIM"/>
</dbReference>